<name>A0AAV7Y8C1_9EUKA</name>
<feature type="region of interest" description="Disordered" evidence="1">
    <location>
        <begin position="125"/>
        <end position="151"/>
    </location>
</feature>
<dbReference type="NCBIfam" id="NF041131">
    <property type="entry name" value="RicT_YaaT_fam"/>
    <property type="match status" value="1"/>
</dbReference>
<proteinExistence type="predicted"/>
<evidence type="ECO:0000313" key="3">
    <source>
        <dbReference type="EMBL" id="KAJ3424796.1"/>
    </source>
</evidence>
<evidence type="ECO:0000259" key="2">
    <source>
        <dbReference type="PROSITE" id="PS51411"/>
    </source>
</evidence>
<evidence type="ECO:0000313" key="4">
    <source>
        <dbReference type="Proteomes" id="UP001146793"/>
    </source>
</evidence>
<comment type="caution">
    <text evidence="3">The sequence shown here is derived from an EMBL/GenBank/DDBJ whole genome shotgun (WGS) entry which is preliminary data.</text>
</comment>
<sequence length="552" mass="65017">MTSKKTEQQKLPQNKEEISITTKNTPKKTNNESKTETKSVGIEINSNKKSQSPKSKNDFLSRSVGVNRSLEFKLIGESENENESKIYNQSQETTTLFASSLKEPSEIKNMMDSLFLYDQNNKNRNFNKKRIEKPKSSQRSGVNINQRKNWNNEQNQVYSYSQDNFEGGSQFLPNSAPDGGNIWLGSYEQNNRQLEYGFGSLNTTPFNNQQPNMSMPLFIYQSGGTNDKSEQIILNNEEQKLQQTMGFNEDFQNQRYDYQYSQYGQYERRGRGRGRGRVRGRGRGRMQINNLNTFNTRNRYYQGDLNNSDENIKKLERGRGRGRGRGRNNLFKTLDDDLFQEDENQEFKETNKNKDKNENENENENKSKNENNVKPNLKENETETENKKEKENEKENEKEVWQVEFKGGRKDIFELETEMEIKPLDFVIVEADRGKDLGRIVKQIYPQDLVNTEENFYTEHKKIYRKATINEVNNLPLKMEEENQALSICQNKISMRGLPMEILDAEFQFDRRKLTFTFLSNARIDFRELVKDLYKIFKVRIWMKHINQTRNN</sequence>
<dbReference type="InterPro" id="IPR007557">
    <property type="entry name" value="PSP1_C"/>
</dbReference>
<dbReference type="GO" id="GO:0005737">
    <property type="term" value="C:cytoplasm"/>
    <property type="evidence" value="ECO:0007669"/>
    <property type="project" value="TreeGrafter"/>
</dbReference>
<gene>
    <name evidence="3" type="ORF">M0812_27222</name>
</gene>
<organism evidence="3 4">
    <name type="scientific">Anaeramoeba flamelloides</name>
    <dbReference type="NCBI Taxonomy" id="1746091"/>
    <lineage>
        <taxon>Eukaryota</taxon>
        <taxon>Metamonada</taxon>
        <taxon>Anaeramoebidae</taxon>
        <taxon>Anaeramoeba</taxon>
    </lineage>
</organism>
<dbReference type="EMBL" id="JANTQA010000070">
    <property type="protein sequence ID" value="KAJ3424796.1"/>
    <property type="molecule type" value="Genomic_DNA"/>
</dbReference>
<feature type="domain" description="PSP1 C-terminal" evidence="2">
    <location>
        <begin position="461"/>
        <end position="546"/>
    </location>
</feature>
<feature type="compositionally biased region" description="Basic and acidic residues" evidence="1">
    <location>
        <begin position="345"/>
        <end position="399"/>
    </location>
</feature>
<dbReference type="PANTHER" id="PTHR43830">
    <property type="entry name" value="PROTEIN PSP1"/>
    <property type="match status" value="1"/>
</dbReference>
<feature type="region of interest" description="Disordered" evidence="1">
    <location>
        <begin position="1"/>
        <end position="60"/>
    </location>
</feature>
<dbReference type="AlphaFoldDB" id="A0AAV7Y8C1"/>
<protein>
    <submittedName>
        <fullName evidence="3">Protein psp1</fullName>
    </submittedName>
</protein>
<dbReference type="PANTHER" id="PTHR43830:SF3">
    <property type="entry name" value="PROTEIN PSP1"/>
    <property type="match status" value="1"/>
</dbReference>
<dbReference type="Proteomes" id="UP001146793">
    <property type="component" value="Unassembled WGS sequence"/>
</dbReference>
<feature type="compositionally biased region" description="Polar residues" evidence="1">
    <location>
        <begin position="137"/>
        <end position="151"/>
    </location>
</feature>
<dbReference type="Pfam" id="PF04468">
    <property type="entry name" value="PSP1"/>
    <property type="match status" value="1"/>
</dbReference>
<feature type="compositionally biased region" description="Low complexity" evidence="1">
    <location>
        <begin position="45"/>
        <end position="54"/>
    </location>
</feature>
<reference evidence="3" key="1">
    <citation type="submission" date="2022-08" db="EMBL/GenBank/DDBJ databases">
        <title>Novel sulphate-reducing endosymbionts in the free-living metamonad Anaeramoeba.</title>
        <authorList>
            <person name="Jerlstrom-Hultqvist J."/>
            <person name="Cepicka I."/>
            <person name="Gallot-Lavallee L."/>
            <person name="Salas-Leiva D."/>
            <person name="Curtis B.A."/>
            <person name="Zahonova K."/>
            <person name="Pipaliya S."/>
            <person name="Dacks J."/>
            <person name="Roger A.J."/>
        </authorList>
    </citation>
    <scope>NUCLEOTIDE SEQUENCE</scope>
    <source>
        <strain evidence="3">Busselton2</strain>
    </source>
</reference>
<accession>A0AAV7Y8C1</accession>
<feature type="region of interest" description="Disordered" evidence="1">
    <location>
        <begin position="312"/>
        <end position="399"/>
    </location>
</feature>
<dbReference type="InterPro" id="IPR047767">
    <property type="entry name" value="PSP1-like"/>
</dbReference>
<feature type="compositionally biased region" description="Basic and acidic residues" evidence="1">
    <location>
        <begin position="1"/>
        <end position="18"/>
    </location>
</feature>
<evidence type="ECO:0000256" key="1">
    <source>
        <dbReference type="SAM" id="MobiDB-lite"/>
    </source>
</evidence>
<dbReference type="PROSITE" id="PS51411">
    <property type="entry name" value="PSP1_C"/>
    <property type="match status" value="1"/>
</dbReference>